<feature type="transmembrane region" description="Helical" evidence="2">
    <location>
        <begin position="6"/>
        <end position="25"/>
    </location>
</feature>
<feature type="transmembrane region" description="Helical" evidence="2">
    <location>
        <begin position="76"/>
        <end position="95"/>
    </location>
</feature>
<name>A0A3M2L969_9NOCA</name>
<keyword evidence="2" id="KW-1133">Transmembrane helix</keyword>
<evidence type="ECO:0000313" key="4">
    <source>
        <dbReference type="Proteomes" id="UP000279275"/>
    </source>
</evidence>
<sequence length="140" mass="14696">MGVVVLAALGCSVGALLTGLAVPSWRHRTWTFTVGGLAGLLAIYLVGRGLAEFWIVDYADPASYRDDWGGPTLPGVLAVHSVPCLLILGAAVMQLRKRFRSAPLTLQAAGHFPRPGSPAGRLASGDAPPPMTATRLPRRS</sequence>
<dbReference type="EMBL" id="RFFH01000003">
    <property type="protein sequence ID" value="RMI33606.1"/>
    <property type="molecule type" value="Genomic_DNA"/>
</dbReference>
<evidence type="ECO:0000256" key="2">
    <source>
        <dbReference type="SAM" id="Phobius"/>
    </source>
</evidence>
<keyword evidence="2" id="KW-0812">Transmembrane</keyword>
<dbReference type="AlphaFoldDB" id="A0A3M2L969"/>
<keyword evidence="2" id="KW-0472">Membrane</keyword>
<proteinExistence type="predicted"/>
<organism evidence="3 4">
    <name type="scientific">Nocardia stercoris</name>
    <dbReference type="NCBI Taxonomy" id="2483361"/>
    <lineage>
        <taxon>Bacteria</taxon>
        <taxon>Bacillati</taxon>
        <taxon>Actinomycetota</taxon>
        <taxon>Actinomycetes</taxon>
        <taxon>Mycobacteriales</taxon>
        <taxon>Nocardiaceae</taxon>
        <taxon>Nocardia</taxon>
    </lineage>
</organism>
<dbReference type="Proteomes" id="UP000279275">
    <property type="component" value="Unassembled WGS sequence"/>
</dbReference>
<feature type="transmembrane region" description="Helical" evidence="2">
    <location>
        <begin position="37"/>
        <end position="56"/>
    </location>
</feature>
<protein>
    <submittedName>
        <fullName evidence="3">Uncharacterized protein</fullName>
    </submittedName>
</protein>
<accession>A0A3M2L969</accession>
<keyword evidence="4" id="KW-1185">Reference proteome</keyword>
<reference evidence="3 4" key="1">
    <citation type="submission" date="2018-10" db="EMBL/GenBank/DDBJ databases">
        <title>Isolation from cow dung.</title>
        <authorList>
            <person name="Ling L."/>
        </authorList>
    </citation>
    <scope>NUCLEOTIDE SEQUENCE [LARGE SCALE GENOMIC DNA]</scope>
    <source>
        <strain evidence="3 4">NEAU-LL90</strain>
    </source>
</reference>
<comment type="caution">
    <text evidence="3">The sequence shown here is derived from an EMBL/GenBank/DDBJ whole genome shotgun (WGS) entry which is preliminary data.</text>
</comment>
<feature type="region of interest" description="Disordered" evidence="1">
    <location>
        <begin position="110"/>
        <end position="140"/>
    </location>
</feature>
<evidence type="ECO:0000256" key="1">
    <source>
        <dbReference type="SAM" id="MobiDB-lite"/>
    </source>
</evidence>
<evidence type="ECO:0000313" key="3">
    <source>
        <dbReference type="EMBL" id="RMI33606.1"/>
    </source>
</evidence>
<gene>
    <name evidence="3" type="ORF">EBN03_10925</name>
</gene>